<organism evidence="1 2">
    <name type="scientific">Ranatra chinensis</name>
    <dbReference type="NCBI Taxonomy" id="642074"/>
    <lineage>
        <taxon>Eukaryota</taxon>
        <taxon>Metazoa</taxon>
        <taxon>Ecdysozoa</taxon>
        <taxon>Arthropoda</taxon>
        <taxon>Hexapoda</taxon>
        <taxon>Insecta</taxon>
        <taxon>Pterygota</taxon>
        <taxon>Neoptera</taxon>
        <taxon>Paraneoptera</taxon>
        <taxon>Hemiptera</taxon>
        <taxon>Heteroptera</taxon>
        <taxon>Panheteroptera</taxon>
        <taxon>Nepomorpha</taxon>
        <taxon>Nepidae</taxon>
        <taxon>Ranatrinae</taxon>
        <taxon>Ranatra</taxon>
    </lineage>
</organism>
<dbReference type="Proteomes" id="UP001558652">
    <property type="component" value="Unassembled WGS sequence"/>
</dbReference>
<reference evidence="1 2" key="1">
    <citation type="submission" date="2024-07" db="EMBL/GenBank/DDBJ databases">
        <title>Chromosome-level genome assembly of the water stick insect Ranatra chinensis (Heteroptera: Nepidae).</title>
        <authorList>
            <person name="Liu X."/>
        </authorList>
    </citation>
    <scope>NUCLEOTIDE SEQUENCE [LARGE SCALE GENOMIC DNA]</scope>
    <source>
        <strain evidence="1">Cailab_2021Rc</strain>
        <tissue evidence="1">Muscle</tissue>
    </source>
</reference>
<comment type="caution">
    <text evidence="1">The sequence shown here is derived from an EMBL/GenBank/DDBJ whole genome shotgun (WGS) entry which is preliminary data.</text>
</comment>
<dbReference type="AlphaFoldDB" id="A0ABD0Y7I2"/>
<accession>A0ABD0Y7I2</accession>
<name>A0ABD0Y7I2_9HEMI</name>
<evidence type="ECO:0000313" key="1">
    <source>
        <dbReference type="EMBL" id="KAL1123348.1"/>
    </source>
</evidence>
<sequence>MASKRRDMFYKNKKQEATEIETTVVVVTTEVGSWFPFFGCTSMSILARFPFKRTRERLTEDAITRAPGGDGELTAGPYHFNAFFWRRSHSLARLPHHSSTR</sequence>
<protein>
    <submittedName>
        <fullName evidence="1">Uncharacterized protein</fullName>
    </submittedName>
</protein>
<gene>
    <name evidence="1" type="ORF">AAG570_002433</name>
</gene>
<proteinExistence type="predicted"/>
<evidence type="ECO:0000313" key="2">
    <source>
        <dbReference type="Proteomes" id="UP001558652"/>
    </source>
</evidence>
<keyword evidence="2" id="KW-1185">Reference proteome</keyword>
<dbReference type="EMBL" id="JBFDAA010000012">
    <property type="protein sequence ID" value="KAL1123348.1"/>
    <property type="molecule type" value="Genomic_DNA"/>
</dbReference>